<dbReference type="OrthoDB" id="1696305at2759"/>
<dbReference type="InterPro" id="IPR036249">
    <property type="entry name" value="Thioredoxin-like_sf"/>
</dbReference>
<keyword evidence="2" id="KW-0496">Mitochondrion</keyword>
<dbReference type="SMART" id="SM00916">
    <property type="entry name" value="L51_S25_CI-B8"/>
    <property type="match status" value="1"/>
</dbReference>
<evidence type="ECO:0000313" key="5">
    <source>
        <dbReference type="EMBL" id="THH14059.1"/>
    </source>
</evidence>
<keyword evidence="6" id="KW-1185">Reference proteome</keyword>
<dbReference type="EMBL" id="SGPL01000306">
    <property type="protein sequence ID" value="THH14059.1"/>
    <property type="molecule type" value="Genomic_DNA"/>
</dbReference>
<dbReference type="Pfam" id="PF05047">
    <property type="entry name" value="L51_S25_CI-B8"/>
    <property type="match status" value="1"/>
</dbReference>
<dbReference type="Proteomes" id="UP000310158">
    <property type="component" value="Unassembled WGS sequence"/>
</dbReference>
<dbReference type="AlphaFoldDB" id="A0A4S4LPA9"/>
<dbReference type="GO" id="GO:0005739">
    <property type="term" value="C:mitochondrion"/>
    <property type="evidence" value="ECO:0007669"/>
    <property type="project" value="UniProtKB-SubCell"/>
</dbReference>
<comment type="caution">
    <text evidence="5">The sequence shown here is derived from an EMBL/GenBank/DDBJ whole genome shotgun (WGS) entry which is preliminary data.</text>
</comment>
<evidence type="ECO:0000259" key="4">
    <source>
        <dbReference type="SMART" id="SM00916"/>
    </source>
</evidence>
<name>A0A4S4LPA9_9AGAM</name>
<dbReference type="SUPFAM" id="SSF52833">
    <property type="entry name" value="Thioredoxin-like"/>
    <property type="match status" value="1"/>
</dbReference>
<feature type="region of interest" description="Disordered" evidence="3">
    <location>
        <begin position="132"/>
        <end position="162"/>
    </location>
</feature>
<comment type="subcellular location">
    <subcellularLocation>
        <location evidence="1">Mitochondrion</location>
    </subcellularLocation>
</comment>
<evidence type="ECO:0000256" key="1">
    <source>
        <dbReference type="ARBA" id="ARBA00004173"/>
    </source>
</evidence>
<feature type="domain" description="Ribosomal protein/NADH dehydrogenase" evidence="4">
    <location>
        <begin position="40"/>
        <end position="118"/>
    </location>
</feature>
<gene>
    <name evidence="5" type="ORF">EW146_g6238</name>
</gene>
<dbReference type="InterPro" id="IPR007741">
    <property type="entry name" value="Ribosomal_mL43/mS25/NADH_DH"/>
</dbReference>
<accession>A0A4S4LPA9</accession>
<evidence type="ECO:0000256" key="3">
    <source>
        <dbReference type="SAM" id="MobiDB-lite"/>
    </source>
</evidence>
<evidence type="ECO:0000256" key="2">
    <source>
        <dbReference type="ARBA" id="ARBA00023128"/>
    </source>
</evidence>
<evidence type="ECO:0000313" key="6">
    <source>
        <dbReference type="Proteomes" id="UP000310158"/>
    </source>
</evidence>
<sequence>MPRKAKSIPGPSRLSKILLQLNKAPKPNLVGLKSLKLTLAAKNDHFGARHFLKEDMPRIRYTNPNLNIEVNRLPKAKEETWKPEMMLEFRNGKTQTLNLDKKWSWNIFKDLMEAAGGTSWARWKAEREAAGLPIVEGAPPNPSPFASSSPKPEKTGAAAVLP</sequence>
<organism evidence="5 6">
    <name type="scientific">Bondarzewia mesenterica</name>
    <dbReference type="NCBI Taxonomy" id="1095465"/>
    <lineage>
        <taxon>Eukaryota</taxon>
        <taxon>Fungi</taxon>
        <taxon>Dikarya</taxon>
        <taxon>Basidiomycota</taxon>
        <taxon>Agaricomycotina</taxon>
        <taxon>Agaricomycetes</taxon>
        <taxon>Russulales</taxon>
        <taxon>Bondarzewiaceae</taxon>
        <taxon>Bondarzewia</taxon>
    </lineage>
</organism>
<reference evidence="5 6" key="1">
    <citation type="submission" date="2019-02" db="EMBL/GenBank/DDBJ databases">
        <title>Genome sequencing of the rare red list fungi Bondarzewia mesenterica.</title>
        <authorList>
            <person name="Buettner E."/>
            <person name="Kellner H."/>
        </authorList>
    </citation>
    <scope>NUCLEOTIDE SEQUENCE [LARGE SCALE GENOMIC DNA]</scope>
    <source>
        <strain evidence="5 6">DSM 108281</strain>
    </source>
</reference>
<proteinExistence type="predicted"/>
<protein>
    <recommendedName>
        <fullName evidence="4">Ribosomal protein/NADH dehydrogenase domain-containing protein</fullName>
    </recommendedName>
</protein>